<proteinExistence type="predicted"/>
<sequence>MDGIGKTYGALLLGTLVSSLLSGMVLVQCIMYGKAYRQDTLRIKAFVWTIWLLDMLHNVAVWSSIWTWFIVDFGSAEKLDIIPESIPLSIIVTAILTIFVHAFFVLRIFILSQRNWFICAPIMFLAVLRLVSAFGTSHLMFGEPSLDNFKSKYRWIFSVGLGLSSAVDVLITCAMMFILRSSRTKSLTLGIVIDSLIVYTLENGAITTAATIVSMICFLTMDNLIFLALYFIIAKLYANSVLAMLNCRKGLRESHDKSSIPEDVINFEIINLTNSSTSSFTTLTSCDCASEVTTGDLMLLRAERGQLEVDLNKSVEVGDIWSVSSPI</sequence>
<accession>V2YN76</accession>
<dbReference type="InterPro" id="IPR045339">
    <property type="entry name" value="DUF6534"/>
</dbReference>
<keyword evidence="4" id="KW-1185">Reference proteome</keyword>
<evidence type="ECO:0000259" key="2">
    <source>
        <dbReference type="Pfam" id="PF20152"/>
    </source>
</evidence>
<keyword evidence="1" id="KW-0812">Transmembrane</keyword>
<dbReference type="Pfam" id="PF20152">
    <property type="entry name" value="DUF6534"/>
    <property type="match status" value="1"/>
</dbReference>
<feature type="transmembrane region" description="Helical" evidence="1">
    <location>
        <begin position="116"/>
        <end position="135"/>
    </location>
</feature>
<evidence type="ECO:0000313" key="4">
    <source>
        <dbReference type="Proteomes" id="UP000017559"/>
    </source>
</evidence>
<organism evidence="3 4">
    <name type="scientific">Moniliophthora roreri (strain MCA 2997)</name>
    <name type="common">Cocoa frosty pod rot fungus</name>
    <name type="synonym">Crinipellis roreri</name>
    <dbReference type="NCBI Taxonomy" id="1381753"/>
    <lineage>
        <taxon>Eukaryota</taxon>
        <taxon>Fungi</taxon>
        <taxon>Dikarya</taxon>
        <taxon>Basidiomycota</taxon>
        <taxon>Agaricomycotina</taxon>
        <taxon>Agaricomycetes</taxon>
        <taxon>Agaricomycetidae</taxon>
        <taxon>Agaricales</taxon>
        <taxon>Marasmiineae</taxon>
        <taxon>Marasmiaceae</taxon>
        <taxon>Moniliophthora</taxon>
    </lineage>
</organism>
<dbReference type="EMBL" id="AWSO01000225">
    <property type="protein sequence ID" value="ESK93114.1"/>
    <property type="molecule type" value="Genomic_DNA"/>
</dbReference>
<feature type="domain" description="DUF6534" evidence="2">
    <location>
        <begin position="164"/>
        <end position="249"/>
    </location>
</feature>
<feature type="transmembrane region" description="Helical" evidence="1">
    <location>
        <begin position="155"/>
        <end position="179"/>
    </location>
</feature>
<feature type="transmembrane region" description="Helical" evidence="1">
    <location>
        <begin position="45"/>
        <end position="66"/>
    </location>
</feature>
<feature type="transmembrane region" description="Helical" evidence="1">
    <location>
        <begin position="86"/>
        <end position="109"/>
    </location>
</feature>
<feature type="transmembrane region" description="Helical" evidence="1">
    <location>
        <begin position="191"/>
        <end position="221"/>
    </location>
</feature>
<dbReference type="OrthoDB" id="3206554at2759"/>
<feature type="transmembrane region" description="Helical" evidence="1">
    <location>
        <begin position="12"/>
        <end position="33"/>
    </location>
</feature>
<keyword evidence="1" id="KW-1133">Transmembrane helix</keyword>
<evidence type="ECO:0000256" key="1">
    <source>
        <dbReference type="SAM" id="Phobius"/>
    </source>
</evidence>
<name>V2YN76_MONRO</name>
<dbReference type="AlphaFoldDB" id="V2YN76"/>
<dbReference type="HOGENOM" id="CLU_046025_0_0_1"/>
<dbReference type="KEGG" id="mrr:Moror_8837"/>
<comment type="caution">
    <text evidence="3">The sequence shown here is derived from an EMBL/GenBank/DDBJ whole genome shotgun (WGS) entry which is preliminary data.</text>
</comment>
<evidence type="ECO:0000313" key="3">
    <source>
        <dbReference type="EMBL" id="ESK93114.1"/>
    </source>
</evidence>
<protein>
    <recommendedName>
        <fullName evidence="2">DUF6534 domain-containing protein</fullName>
    </recommendedName>
</protein>
<keyword evidence="1" id="KW-0472">Membrane</keyword>
<dbReference type="PANTHER" id="PTHR40465:SF1">
    <property type="entry name" value="DUF6534 DOMAIN-CONTAINING PROTEIN"/>
    <property type="match status" value="1"/>
</dbReference>
<dbReference type="Proteomes" id="UP000017559">
    <property type="component" value="Unassembled WGS sequence"/>
</dbReference>
<gene>
    <name evidence="3" type="ORF">Moror_8837</name>
</gene>
<dbReference type="PANTHER" id="PTHR40465">
    <property type="entry name" value="CHROMOSOME 1, WHOLE GENOME SHOTGUN SEQUENCE"/>
    <property type="match status" value="1"/>
</dbReference>
<reference evidence="3 4" key="1">
    <citation type="journal article" date="2014" name="BMC Genomics">
        <title>Genome and secretome analysis of the hemibiotrophic fungal pathogen, Moniliophthora roreri, which causes frosty pod rot disease of cacao: mechanisms of the biotrophic and necrotrophic phases.</title>
        <authorList>
            <person name="Meinhardt L.W."/>
            <person name="Costa G.G.L."/>
            <person name="Thomazella D.P.T."/>
            <person name="Teixeira P.J.P.L."/>
            <person name="Carazzolle M.F."/>
            <person name="Schuster S.C."/>
            <person name="Carlson J.E."/>
            <person name="Guiltinan M.J."/>
            <person name="Mieczkowski P."/>
            <person name="Farmer A."/>
            <person name="Ramaraj T."/>
            <person name="Crozier J."/>
            <person name="Davis R.E."/>
            <person name="Shao J."/>
            <person name="Melnick R.L."/>
            <person name="Pereira G.A.G."/>
            <person name="Bailey B.A."/>
        </authorList>
    </citation>
    <scope>NUCLEOTIDE SEQUENCE [LARGE SCALE GENOMIC DNA]</scope>
    <source>
        <strain evidence="3 4">MCA 2997</strain>
    </source>
</reference>